<evidence type="ECO:0000256" key="4">
    <source>
        <dbReference type="ARBA" id="ARBA00023136"/>
    </source>
</evidence>
<feature type="transmembrane region" description="Helical" evidence="5">
    <location>
        <begin position="129"/>
        <end position="149"/>
    </location>
</feature>
<dbReference type="PROSITE" id="PS50261">
    <property type="entry name" value="G_PROTEIN_RECEP_F2_4"/>
    <property type="match status" value="1"/>
</dbReference>
<dbReference type="InterPro" id="IPR017981">
    <property type="entry name" value="GPCR_2-like_7TM"/>
</dbReference>
<dbReference type="EMBL" id="BGPR01001756">
    <property type="protein sequence ID" value="GBM61205.1"/>
    <property type="molecule type" value="Genomic_DNA"/>
</dbReference>
<evidence type="ECO:0000256" key="3">
    <source>
        <dbReference type="ARBA" id="ARBA00022989"/>
    </source>
</evidence>
<feature type="transmembrane region" description="Helical" evidence="5">
    <location>
        <begin position="46"/>
        <end position="65"/>
    </location>
</feature>
<dbReference type="PANTHER" id="PTHR47767">
    <property type="entry name" value="ADHESION G PROTEIN-COUPLED RECEPTOR G7"/>
    <property type="match status" value="1"/>
</dbReference>
<dbReference type="InterPro" id="IPR000832">
    <property type="entry name" value="GPCR_2_secretin-like"/>
</dbReference>
<keyword evidence="2 5" id="KW-0812">Transmembrane</keyword>
<evidence type="ECO:0000256" key="1">
    <source>
        <dbReference type="ARBA" id="ARBA00004141"/>
    </source>
</evidence>
<evidence type="ECO:0000256" key="5">
    <source>
        <dbReference type="SAM" id="Phobius"/>
    </source>
</evidence>
<dbReference type="OrthoDB" id="6355589at2759"/>
<accession>A0A4Y2H8B5</accession>
<sequence length="210" mass="23555">MPLPRNTRGHREAFSLTLSRKIRQYATVAATGSYKKGTKYSKATKLPGIPVLIVGIVLGVNHKLYSGDEYCWVSGDVLYFAVAFPVSTLLAINFIMFGVIFFSVTCGGSKETLRTNQDQKKDMVARAKAMFCVSLLLGLSWVFGFLAAMEGTKLLFQYLFVITTTLQGFLFFVFFVLRQKNTRELWQNLVKTTSKSGSSQPIDLIELKQF</sequence>
<dbReference type="Proteomes" id="UP000499080">
    <property type="component" value="Unassembled WGS sequence"/>
</dbReference>
<feature type="transmembrane region" description="Helical" evidence="5">
    <location>
        <begin position="155"/>
        <end position="177"/>
    </location>
</feature>
<feature type="transmembrane region" description="Helical" evidence="5">
    <location>
        <begin position="77"/>
        <end position="108"/>
    </location>
</feature>
<keyword evidence="3 5" id="KW-1133">Transmembrane helix</keyword>
<dbReference type="GO" id="GO:0016020">
    <property type="term" value="C:membrane"/>
    <property type="evidence" value="ECO:0007669"/>
    <property type="project" value="UniProtKB-SubCell"/>
</dbReference>
<name>A0A4Y2H8B5_ARAVE</name>
<dbReference type="InterPro" id="IPR053066">
    <property type="entry name" value="ADGR_G7"/>
</dbReference>
<evidence type="ECO:0000313" key="8">
    <source>
        <dbReference type="Proteomes" id="UP000499080"/>
    </source>
</evidence>
<feature type="domain" description="G-protein coupled receptors family 2 profile 2" evidence="6">
    <location>
        <begin position="48"/>
        <end position="179"/>
    </location>
</feature>
<proteinExistence type="predicted"/>
<dbReference type="AlphaFoldDB" id="A0A4Y2H8B5"/>
<evidence type="ECO:0000313" key="7">
    <source>
        <dbReference type="EMBL" id="GBM61205.1"/>
    </source>
</evidence>
<evidence type="ECO:0000256" key="2">
    <source>
        <dbReference type="ARBA" id="ARBA00022692"/>
    </source>
</evidence>
<dbReference type="Gene3D" id="1.20.1070.10">
    <property type="entry name" value="Rhodopsin 7-helix transmembrane proteins"/>
    <property type="match status" value="1"/>
</dbReference>
<dbReference type="Pfam" id="PF00002">
    <property type="entry name" value="7tm_2"/>
    <property type="match status" value="1"/>
</dbReference>
<comment type="caution">
    <text evidence="7">The sequence shown here is derived from an EMBL/GenBank/DDBJ whole genome shotgun (WGS) entry which is preliminary data.</text>
</comment>
<keyword evidence="8" id="KW-1185">Reference proteome</keyword>
<dbReference type="GO" id="GO:0007166">
    <property type="term" value="P:cell surface receptor signaling pathway"/>
    <property type="evidence" value="ECO:0007669"/>
    <property type="project" value="InterPro"/>
</dbReference>
<comment type="subcellular location">
    <subcellularLocation>
        <location evidence="1">Membrane</location>
        <topology evidence="1">Multi-pass membrane protein</topology>
    </subcellularLocation>
</comment>
<organism evidence="7 8">
    <name type="scientific">Araneus ventricosus</name>
    <name type="common">Orbweaver spider</name>
    <name type="synonym">Epeira ventricosa</name>
    <dbReference type="NCBI Taxonomy" id="182803"/>
    <lineage>
        <taxon>Eukaryota</taxon>
        <taxon>Metazoa</taxon>
        <taxon>Ecdysozoa</taxon>
        <taxon>Arthropoda</taxon>
        <taxon>Chelicerata</taxon>
        <taxon>Arachnida</taxon>
        <taxon>Araneae</taxon>
        <taxon>Araneomorphae</taxon>
        <taxon>Entelegynae</taxon>
        <taxon>Araneoidea</taxon>
        <taxon>Araneidae</taxon>
        <taxon>Araneus</taxon>
    </lineage>
</organism>
<evidence type="ECO:0000259" key="6">
    <source>
        <dbReference type="PROSITE" id="PS50261"/>
    </source>
</evidence>
<protein>
    <recommendedName>
        <fullName evidence="6">G-protein coupled receptors family 2 profile 2 domain-containing protein</fullName>
    </recommendedName>
</protein>
<reference evidence="7 8" key="1">
    <citation type="journal article" date="2019" name="Sci. Rep.">
        <title>Orb-weaving spider Araneus ventricosus genome elucidates the spidroin gene catalogue.</title>
        <authorList>
            <person name="Kono N."/>
            <person name="Nakamura H."/>
            <person name="Ohtoshi R."/>
            <person name="Moran D.A.P."/>
            <person name="Shinohara A."/>
            <person name="Yoshida Y."/>
            <person name="Fujiwara M."/>
            <person name="Mori M."/>
            <person name="Tomita M."/>
            <person name="Arakawa K."/>
        </authorList>
    </citation>
    <scope>NUCLEOTIDE SEQUENCE [LARGE SCALE GENOMIC DNA]</scope>
</reference>
<dbReference type="GO" id="GO:0004930">
    <property type="term" value="F:G protein-coupled receptor activity"/>
    <property type="evidence" value="ECO:0007669"/>
    <property type="project" value="InterPro"/>
</dbReference>
<gene>
    <name evidence="7" type="ORF">AVEN_241586_1</name>
</gene>
<keyword evidence="4 5" id="KW-0472">Membrane</keyword>